<dbReference type="InterPro" id="IPR007831">
    <property type="entry name" value="T2SS_GspE_N"/>
</dbReference>
<keyword evidence="2" id="KW-0547">Nucleotide-binding</keyword>
<dbReference type="GO" id="GO:0016887">
    <property type="term" value="F:ATP hydrolysis activity"/>
    <property type="evidence" value="ECO:0007669"/>
    <property type="project" value="TreeGrafter"/>
</dbReference>
<comment type="caution">
    <text evidence="6">The sequence shown here is derived from an EMBL/GenBank/DDBJ whole genome shotgun (WGS) entry which is preliminary data.</text>
</comment>
<dbReference type="PANTHER" id="PTHR30258">
    <property type="entry name" value="TYPE II SECRETION SYSTEM PROTEIN GSPE-RELATED"/>
    <property type="match status" value="1"/>
</dbReference>
<feature type="domain" description="Type II secretion system protein GspE N-terminal" evidence="5">
    <location>
        <begin position="60"/>
        <end position="142"/>
    </location>
</feature>
<organism evidence="6 7">
    <name type="scientific">Candidatus Nomurabacteria bacterium GW2011_GWD2_39_12</name>
    <dbReference type="NCBI Taxonomy" id="1618759"/>
    <lineage>
        <taxon>Bacteria</taxon>
        <taxon>Candidatus Nomuraibacteriota</taxon>
    </lineage>
</organism>
<dbReference type="Gene3D" id="3.30.300.160">
    <property type="entry name" value="Type II secretion system, protein E, N-terminal domain"/>
    <property type="match status" value="1"/>
</dbReference>
<keyword evidence="3" id="KW-0067">ATP-binding</keyword>
<evidence type="ECO:0000259" key="5">
    <source>
        <dbReference type="Pfam" id="PF05157"/>
    </source>
</evidence>
<name>A0A837HQA0_9BACT</name>
<dbReference type="SUPFAM" id="SSF160246">
    <property type="entry name" value="EspE N-terminal domain-like"/>
    <property type="match status" value="1"/>
</dbReference>
<evidence type="ECO:0000313" key="6">
    <source>
        <dbReference type="EMBL" id="KKR01389.1"/>
    </source>
</evidence>
<feature type="domain" description="Bacterial type II secretion system protein E" evidence="4">
    <location>
        <begin position="184"/>
        <end position="296"/>
    </location>
</feature>
<evidence type="ECO:0000256" key="3">
    <source>
        <dbReference type="ARBA" id="ARBA00022840"/>
    </source>
</evidence>
<dbReference type="Pfam" id="PF05157">
    <property type="entry name" value="MshEN"/>
    <property type="match status" value="1"/>
</dbReference>
<sequence length="303" mass="33935">MSFLEELAKKGVIKESQIGEIKSRATEKYNGDIDEALLESGVSGEKILEVKGEYLTMPIKKINAGQTSFDALKYISEDSAMHYHFVPIELHDGVLQVGVTDPENIQAMDALQFISVKLGIPFKIYLISKSDYQTILDSYKGLSSQVEEALNQLNQDEILDSKLSEDNLSKEIKKIKPEEAKIVEDAPVIKIVAVILRNAIEGNASDIHIEYTGEKVKVRFRVDGALYTSIVLPPNVYSGVIARIKILAKLRLDEKRKPQDGSFSANFDGRKVDFRVSTMPAYYGEKAVMRILDSTSWVCQRQI</sequence>
<dbReference type="SUPFAM" id="SSF52540">
    <property type="entry name" value="P-loop containing nucleoside triphosphate hydrolases"/>
    <property type="match status" value="1"/>
</dbReference>
<evidence type="ECO:0000259" key="4">
    <source>
        <dbReference type="Pfam" id="PF00437"/>
    </source>
</evidence>
<dbReference type="AlphaFoldDB" id="A0A837HQA0"/>
<evidence type="ECO:0000313" key="7">
    <source>
        <dbReference type="Proteomes" id="UP000033998"/>
    </source>
</evidence>
<dbReference type="GO" id="GO:0005524">
    <property type="term" value="F:ATP binding"/>
    <property type="evidence" value="ECO:0007669"/>
    <property type="project" value="UniProtKB-KW"/>
</dbReference>
<comment type="similarity">
    <text evidence="1">Belongs to the GSP E family.</text>
</comment>
<dbReference type="EMBL" id="LBWE01000008">
    <property type="protein sequence ID" value="KKR01389.1"/>
    <property type="molecule type" value="Genomic_DNA"/>
</dbReference>
<gene>
    <name evidence="6" type="ORF">UT27_C0008G0009</name>
</gene>
<evidence type="ECO:0000256" key="2">
    <source>
        <dbReference type="ARBA" id="ARBA00022741"/>
    </source>
</evidence>
<evidence type="ECO:0000256" key="1">
    <source>
        <dbReference type="ARBA" id="ARBA00006611"/>
    </source>
</evidence>
<accession>A0A837HQA0</accession>
<dbReference type="InterPro" id="IPR027417">
    <property type="entry name" value="P-loop_NTPase"/>
</dbReference>
<reference evidence="6 7" key="1">
    <citation type="journal article" date="2015" name="Nature">
        <title>rRNA introns, odd ribosomes, and small enigmatic genomes across a large radiation of phyla.</title>
        <authorList>
            <person name="Brown C.T."/>
            <person name="Hug L.A."/>
            <person name="Thomas B.C."/>
            <person name="Sharon I."/>
            <person name="Castelle C.J."/>
            <person name="Singh A."/>
            <person name="Wilkins M.J."/>
            <person name="Williams K.H."/>
            <person name="Banfield J.F."/>
        </authorList>
    </citation>
    <scope>NUCLEOTIDE SEQUENCE [LARGE SCALE GENOMIC DNA]</scope>
</reference>
<dbReference type="GO" id="GO:0005886">
    <property type="term" value="C:plasma membrane"/>
    <property type="evidence" value="ECO:0007669"/>
    <property type="project" value="TreeGrafter"/>
</dbReference>
<protein>
    <submittedName>
        <fullName evidence="6">Type IV-A pilus assembly ATPase PilB</fullName>
    </submittedName>
</protein>
<dbReference type="Pfam" id="PF00437">
    <property type="entry name" value="T2SSE"/>
    <property type="match status" value="1"/>
</dbReference>
<dbReference type="Gene3D" id="3.30.450.90">
    <property type="match status" value="1"/>
</dbReference>
<dbReference type="Proteomes" id="UP000033998">
    <property type="component" value="Unassembled WGS sequence"/>
</dbReference>
<dbReference type="InterPro" id="IPR037257">
    <property type="entry name" value="T2SS_E_N_sf"/>
</dbReference>
<dbReference type="PANTHER" id="PTHR30258:SF1">
    <property type="entry name" value="PROTEIN TRANSPORT PROTEIN HOFB HOMOLOG"/>
    <property type="match status" value="1"/>
</dbReference>
<proteinExistence type="inferred from homology"/>
<dbReference type="InterPro" id="IPR001482">
    <property type="entry name" value="T2SS/T4SS_dom"/>
</dbReference>